<sequence length="600" mass="63777">MGSSRADRRPAVRGRAHQPATTTAHGDDDRGRLTTVRLALQLAWAGLCTLRSFRGAATTMILPLRFCCSLVDVRGHSERTPNKRRVAGRDGAHCEGDPQAHGGGNETRGTAAAPPIEAQPLDPNVGPSYPRPRPLLSLVFLAWLALVDFSSALCWPIKPIFSTAQDPTREQDARGWLAKAKQIRKMNMMTDQTPPMDARQFGHGSDGGKGSEDLQPSQFASPTSTFNPGAEVQHTTSAKATPTAANGNAPAVNFDITTRLAPQDRIFSVAKEHRHLFGYTPANASVELQYVQWLSRASASDEYKWFAATNSPPQDLIQLDDDGAILFLDKLSDVGADMRGSMSLRSEGDSQYRKEMVVRVGWVYNNKTQGYSQSGIFTVTNGATDQELLNEVQAWLAAPSGTAAPDQIAGPQTSSQAPGATDSPLGNPGTLPGGNSSNSGGSGLSAGAIAGIAVGGAVALALIAGLGTRHLLPPYLDDKDMHTGQVADSPRSPYSEDGQGVPHLAALPAAATAPLTLHAHTAGDSSEHRNSAAASFEPYRPDAAASRGNLTDTDAPTPTPQNVSRNVAHLVEEGMTEAEIRRLEEEERQLDDEIERAGRR</sequence>
<comment type="caution">
    <text evidence="1">The sequence shown here is derived from an EMBL/GenBank/DDBJ whole genome shotgun (WGS) entry which is preliminary data.</text>
</comment>
<name>A0ACC4E6Y1_PURLI</name>
<dbReference type="Proteomes" id="UP001638806">
    <property type="component" value="Unassembled WGS sequence"/>
</dbReference>
<reference evidence="1" key="1">
    <citation type="submission" date="2024-12" db="EMBL/GenBank/DDBJ databases">
        <title>Comparative genomics and development of molecular markers within Purpureocillium lilacinum and among Purpureocillium species.</title>
        <authorList>
            <person name="Yeh Z.-Y."/>
            <person name="Ni N.-T."/>
            <person name="Lo P.-H."/>
            <person name="Mushyakhwo K."/>
            <person name="Lin C.-F."/>
            <person name="Nai Y.-S."/>
        </authorList>
    </citation>
    <scope>NUCLEOTIDE SEQUENCE</scope>
    <source>
        <strain evidence="1">NCHU-NPUST-175</strain>
    </source>
</reference>
<organism evidence="1 2">
    <name type="scientific">Purpureocillium lilacinum</name>
    <name type="common">Paecilomyces lilacinus</name>
    <dbReference type="NCBI Taxonomy" id="33203"/>
    <lineage>
        <taxon>Eukaryota</taxon>
        <taxon>Fungi</taxon>
        <taxon>Dikarya</taxon>
        <taxon>Ascomycota</taxon>
        <taxon>Pezizomycotina</taxon>
        <taxon>Sordariomycetes</taxon>
        <taxon>Hypocreomycetidae</taxon>
        <taxon>Hypocreales</taxon>
        <taxon>Ophiocordycipitaceae</taxon>
        <taxon>Purpureocillium</taxon>
    </lineage>
</organism>
<evidence type="ECO:0000313" key="2">
    <source>
        <dbReference type="Proteomes" id="UP001638806"/>
    </source>
</evidence>
<protein>
    <submittedName>
        <fullName evidence="1">Uncharacterized protein</fullName>
    </submittedName>
</protein>
<accession>A0ACC4E6Y1</accession>
<dbReference type="EMBL" id="JBGNUJ010000002">
    <property type="protein sequence ID" value="KAL3964002.1"/>
    <property type="molecule type" value="Genomic_DNA"/>
</dbReference>
<proteinExistence type="predicted"/>
<keyword evidence="2" id="KW-1185">Reference proteome</keyword>
<gene>
    <name evidence="1" type="ORF">ACCO45_001006</name>
</gene>
<evidence type="ECO:0000313" key="1">
    <source>
        <dbReference type="EMBL" id="KAL3964002.1"/>
    </source>
</evidence>